<evidence type="ECO:0000313" key="3">
    <source>
        <dbReference type="EMBL" id="AHM57837.1"/>
    </source>
</evidence>
<keyword evidence="1" id="KW-1133">Transmembrane helix</keyword>
<feature type="domain" description="SHOCT" evidence="2">
    <location>
        <begin position="53"/>
        <end position="78"/>
    </location>
</feature>
<keyword evidence="1" id="KW-0812">Transmembrane</keyword>
<gene>
    <name evidence="3" type="ORF">EAL2_808p03320</name>
</gene>
<accession>W8TNV3</accession>
<dbReference type="PATRIC" id="fig|1286171.3.peg.2508"/>
<sequence length="80" mass="9047">MYYRMMGEWGWGFMFLFPLIILAIAAYIAYMIGSNRAAGSQGQTTGQGGYRSAEEILAERFAKGEISEEEYMNMKATLKK</sequence>
<evidence type="ECO:0000259" key="2">
    <source>
        <dbReference type="Pfam" id="PF09851"/>
    </source>
</evidence>
<dbReference type="Proteomes" id="UP000019591">
    <property type="component" value="Plasmid EAL2_808p"/>
</dbReference>
<dbReference type="HOGENOM" id="CLU_159099_3_2_9"/>
<proteinExistence type="predicted"/>
<reference evidence="3 4" key="1">
    <citation type="journal article" date="2014" name="Genome Announc.">
        <title>Complete Genome Sequence of Amino Acid-Utilizing Eubacterium acidaminophilum al-2 (DSM 3953).</title>
        <authorList>
            <person name="Poehlein A."/>
            <person name="Andreesen J.R."/>
            <person name="Daniel R."/>
        </authorList>
    </citation>
    <scope>NUCLEOTIDE SEQUENCE [LARGE SCALE GENOMIC DNA]</scope>
    <source>
        <strain evidence="3 4">DSM 3953</strain>
        <plasmid evidence="4">Plasmid EAL2_808p</plasmid>
    </source>
</reference>
<dbReference type="Pfam" id="PF09851">
    <property type="entry name" value="SHOCT"/>
    <property type="match status" value="1"/>
</dbReference>
<keyword evidence="4" id="KW-1185">Reference proteome</keyword>
<evidence type="ECO:0000313" key="4">
    <source>
        <dbReference type="Proteomes" id="UP000019591"/>
    </source>
</evidence>
<keyword evidence="1" id="KW-0472">Membrane</keyword>
<protein>
    <recommendedName>
        <fullName evidence="2">SHOCT domain-containing protein</fullName>
    </recommendedName>
</protein>
<dbReference type="KEGG" id="eac:EAL2_808p03320"/>
<organism evidence="3 4">
    <name type="scientific">Peptoclostridium acidaminophilum DSM 3953</name>
    <dbReference type="NCBI Taxonomy" id="1286171"/>
    <lineage>
        <taxon>Bacteria</taxon>
        <taxon>Bacillati</taxon>
        <taxon>Bacillota</taxon>
        <taxon>Clostridia</taxon>
        <taxon>Peptostreptococcales</taxon>
        <taxon>Peptoclostridiaceae</taxon>
        <taxon>Peptoclostridium</taxon>
    </lineage>
</organism>
<keyword evidence="3" id="KW-0614">Plasmid</keyword>
<dbReference type="InterPro" id="IPR018649">
    <property type="entry name" value="SHOCT"/>
</dbReference>
<dbReference type="RefSeq" id="WP_025436702.1">
    <property type="nucleotide sequence ID" value="NZ_CP007453.1"/>
</dbReference>
<name>W8TNV3_PEPAC</name>
<geneLocation type="plasmid" evidence="3 4">
    <name>EAL2_808p</name>
</geneLocation>
<dbReference type="EMBL" id="CP007453">
    <property type="protein sequence ID" value="AHM57837.1"/>
    <property type="molecule type" value="Genomic_DNA"/>
</dbReference>
<evidence type="ECO:0000256" key="1">
    <source>
        <dbReference type="SAM" id="Phobius"/>
    </source>
</evidence>
<feature type="transmembrane region" description="Helical" evidence="1">
    <location>
        <begin position="12"/>
        <end position="32"/>
    </location>
</feature>
<dbReference type="AlphaFoldDB" id="W8TNV3"/>